<evidence type="ECO:0000259" key="6">
    <source>
        <dbReference type="PROSITE" id="PS51005"/>
    </source>
</evidence>
<evidence type="ECO:0000313" key="8">
    <source>
        <dbReference type="Proteomes" id="UP001457282"/>
    </source>
</evidence>
<name>A0AAW1WX65_RUBAR</name>
<keyword evidence="4" id="KW-0804">Transcription</keyword>
<gene>
    <name evidence="7" type="ORF">M0R45_026462</name>
</gene>
<evidence type="ECO:0000256" key="2">
    <source>
        <dbReference type="ARBA" id="ARBA00023015"/>
    </source>
</evidence>
<dbReference type="InterPro" id="IPR036093">
    <property type="entry name" value="NAC_dom_sf"/>
</dbReference>
<keyword evidence="5" id="KW-0539">Nucleus</keyword>
<dbReference type="SUPFAM" id="SSF101941">
    <property type="entry name" value="NAC domain"/>
    <property type="match status" value="1"/>
</dbReference>
<dbReference type="PROSITE" id="PS51005">
    <property type="entry name" value="NAC"/>
    <property type="match status" value="1"/>
</dbReference>
<accession>A0AAW1WX65</accession>
<dbReference type="GO" id="GO:0003677">
    <property type="term" value="F:DNA binding"/>
    <property type="evidence" value="ECO:0007669"/>
    <property type="project" value="UniProtKB-KW"/>
</dbReference>
<organism evidence="7 8">
    <name type="scientific">Rubus argutus</name>
    <name type="common">Southern blackberry</name>
    <dbReference type="NCBI Taxonomy" id="59490"/>
    <lineage>
        <taxon>Eukaryota</taxon>
        <taxon>Viridiplantae</taxon>
        <taxon>Streptophyta</taxon>
        <taxon>Embryophyta</taxon>
        <taxon>Tracheophyta</taxon>
        <taxon>Spermatophyta</taxon>
        <taxon>Magnoliopsida</taxon>
        <taxon>eudicotyledons</taxon>
        <taxon>Gunneridae</taxon>
        <taxon>Pentapetalae</taxon>
        <taxon>rosids</taxon>
        <taxon>fabids</taxon>
        <taxon>Rosales</taxon>
        <taxon>Rosaceae</taxon>
        <taxon>Rosoideae</taxon>
        <taxon>Rosoideae incertae sedis</taxon>
        <taxon>Rubus</taxon>
    </lineage>
</organism>
<comment type="subcellular location">
    <subcellularLocation>
        <location evidence="1">Nucleus</location>
    </subcellularLocation>
</comment>
<dbReference type="GO" id="GO:0005634">
    <property type="term" value="C:nucleus"/>
    <property type="evidence" value="ECO:0007669"/>
    <property type="project" value="UniProtKB-SubCell"/>
</dbReference>
<sequence>MEGGRLLLPGQRFCPMEDELLMYYLKPKVNGKEVPGNEDVIYELDLYGEQDPWKIWERFQARRGNDLRKNKDLYFFTQKKKMSATGKRNKANSWEWWYLERPERRHGDISS</sequence>
<evidence type="ECO:0000256" key="4">
    <source>
        <dbReference type="ARBA" id="ARBA00023163"/>
    </source>
</evidence>
<comment type="caution">
    <text evidence="7">The sequence shown here is derived from an EMBL/GenBank/DDBJ whole genome shotgun (WGS) entry which is preliminary data.</text>
</comment>
<dbReference type="EMBL" id="JBEDUW010000005">
    <property type="protein sequence ID" value="KAK9929360.1"/>
    <property type="molecule type" value="Genomic_DNA"/>
</dbReference>
<reference evidence="7 8" key="1">
    <citation type="journal article" date="2023" name="G3 (Bethesda)">
        <title>A chromosome-length genome assembly and annotation of blackberry (Rubus argutus, cv. 'Hillquist').</title>
        <authorList>
            <person name="Bruna T."/>
            <person name="Aryal R."/>
            <person name="Dudchenko O."/>
            <person name="Sargent D.J."/>
            <person name="Mead D."/>
            <person name="Buti M."/>
            <person name="Cavallini A."/>
            <person name="Hytonen T."/>
            <person name="Andres J."/>
            <person name="Pham M."/>
            <person name="Weisz D."/>
            <person name="Mascagni F."/>
            <person name="Usai G."/>
            <person name="Natali L."/>
            <person name="Bassil N."/>
            <person name="Fernandez G.E."/>
            <person name="Lomsadze A."/>
            <person name="Armour M."/>
            <person name="Olukolu B."/>
            <person name="Poorten T."/>
            <person name="Britton C."/>
            <person name="Davik J."/>
            <person name="Ashrafi H."/>
            <person name="Aiden E.L."/>
            <person name="Borodovsky M."/>
            <person name="Worthington M."/>
        </authorList>
    </citation>
    <scope>NUCLEOTIDE SEQUENCE [LARGE SCALE GENOMIC DNA]</scope>
    <source>
        <strain evidence="7">PI 553951</strain>
    </source>
</reference>
<dbReference type="AlphaFoldDB" id="A0AAW1WX65"/>
<dbReference type="InterPro" id="IPR003441">
    <property type="entry name" value="NAC-dom"/>
</dbReference>
<evidence type="ECO:0000313" key="7">
    <source>
        <dbReference type="EMBL" id="KAK9929360.1"/>
    </source>
</evidence>
<keyword evidence="3" id="KW-0238">DNA-binding</keyword>
<dbReference type="GO" id="GO:0006355">
    <property type="term" value="P:regulation of DNA-templated transcription"/>
    <property type="evidence" value="ECO:0007669"/>
    <property type="project" value="InterPro"/>
</dbReference>
<evidence type="ECO:0000256" key="3">
    <source>
        <dbReference type="ARBA" id="ARBA00023125"/>
    </source>
</evidence>
<dbReference type="PANTHER" id="PTHR31989">
    <property type="entry name" value="NAC DOMAIN-CONTAINING PROTEIN 82-RELATED"/>
    <property type="match status" value="1"/>
</dbReference>
<keyword evidence="2" id="KW-0805">Transcription regulation</keyword>
<proteinExistence type="predicted"/>
<evidence type="ECO:0000256" key="1">
    <source>
        <dbReference type="ARBA" id="ARBA00004123"/>
    </source>
</evidence>
<dbReference type="Gene3D" id="2.170.150.80">
    <property type="entry name" value="NAC domain"/>
    <property type="match status" value="1"/>
</dbReference>
<evidence type="ECO:0000256" key="5">
    <source>
        <dbReference type="ARBA" id="ARBA00023242"/>
    </source>
</evidence>
<protein>
    <recommendedName>
        <fullName evidence="6">NAC domain-containing protein</fullName>
    </recommendedName>
</protein>
<dbReference type="Pfam" id="PF02365">
    <property type="entry name" value="NAM"/>
    <property type="match status" value="1"/>
</dbReference>
<feature type="domain" description="NAC" evidence="6">
    <location>
        <begin position="7"/>
        <end position="111"/>
    </location>
</feature>
<dbReference type="Proteomes" id="UP001457282">
    <property type="component" value="Unassembled WGS sequence"/>
</dbReference>
<keyword evidence="8" id="KW-1185">Reference proteome</keyword>